<keyword evidence="1" id="KW-0732">Signal</keyword>
<proteinExistence type="predicted"/>
<dbReference type="EMBL" id="GGFL01008400">
    <property type="protein sequence ID" value="MBW72578.1"/>
    <property type="molecule type" value="Transcribed_RNA"/>
</dbReference>
<accession>A0A2M4D664</accession>
<protein>
    <submittedName>
        <fullName evidence="2">Putative secreted protein</fullName>
    </submittedName>
</protein>
<evidence type="ECO:0000313" key="2">
    <source>
        <dbReference type="EMBL" id="MBW72578.1"/>
    </source>
</evidence>
<feature type="chain" id="PRO_5014844078" evidence="1">
    <location>
        <begin position="39"/>
        <end position="80"/>
    </location>
</feature>
<name>A0A2M4D664_ANODA</name>
<dbReference type="AlphaFoldDB" id="A0A2M4D664"/>
<sequence length="80" mass="8494">MRYISLRVGLAEAMKFSVRSAVPPLLLLLLLPLPPVVAEEATRTVASSGAALCTSARITVVTSLGPEMLWGMPLSSTRLD</sequence>
<evidence type="ECO:0000256" key="1">
    <source>
        <dbReference type="SAM" id="SignalP"/>
    </source>
</evidence>
<feature type="signal peptide" evidence="1">
    <location>
        <begin position="1"/>
        <end position="38"/>
    </location>
</feature>
<reference evidence="2" key="1">
    <citation type="submission" date="2018-01" db="EMBL/GenBank/DDBJ databases">
        <title>An insight into the sialome of Amazonian anophelines.</title>
        <authorList>
            <person name="Ribeiro J.M."/>
            <person name="Scarpassa V."/>
            <person name="Calvo E."/>
        </authorList>
    </citation>
    <scope>NUCLEOTIDE SEQUENCE</scope>
</reference>
<organism evidence="2">
    <name type="scientific">Anopheles darlingi</name>
    <name type="common">Mosquito</name>
    <dbReference type="NCBI Taxonomy" id="43151"/>
    <lineage>
        <taxon>Eukaryota</taxon>
        <taxon>Metazoa</taxon>
        <taxon>Ecdysozoa</taxon>
        <taxon>Arthropoda</taxon>
        <taxon>Hexapoda</taxon>
        <taxon>Insecta</taxon>
        <taxon>Pterygota</taxon>
        <taxon>Neoptera</taxon>
        <taxon>Endopterygota</taxon>
        <taxon>Diptera</taxon>
        <taxon>Nematocera</taxon>
        <taxon>Culicoidea</taxon>
        <taxon>Culicidae</taxon>
        <taxon>Anophelinae</taxon>
        <taxon>Anopheles</taxon>
    </lineage>
</organism>